<keyword evidence="7" id="KW-0804">Transcription</keyword>
<dbReference type="Gene3D" id="3.40.50.2300">
    <property type="match status" value="1"/>
</dbReference>
<dbReference type="EMBL" id="JAJVKT010000001">
    <property type="protein sequence ID" value="MCE7507049.1"/>
    <property type="molecule type" value="Genomic_DNA"/>
</dbReference>
<evidence type="ECO:0000259" key="10">
    <source>
        <dbReference type="PROSITE" id="PS50110"/>
    </source>
</evidence>
<evidence type="ECO:0000256" key="8">
    <source>
        <dbReference type="PROSITE-ProRule" id="PRU00169"/>
    </source>
</evidence>
<evidence type="ECO:0000256" key="1">
    <source>
        <dbReference type="ARBA" id="ARBA00004496"/>
    </source>
</evidence>
<evidence type="ECO:0000256" key="5">
    <source>
        <dbReference type="ARBA" id="ARBA00023015"/>
    </source>
</evidence>
<dbReference type="Gene3D" id="1.10.10.10">
    <property type="entry name" value="Winged helix-like DNA-binding domain superfamily/Winged helix DNA-binding domain"/>
    <property type="match status" value="1"/>
</dbReference>
<proteinExistence type="predicted"/>
<protein>
    <submittedName>
        <fullName evidence="12">Response regulator transcription factor</fullName>
    </submittedName>
</protein>
<dbReference type="RefSeq" id="WP_022994097.1">
    <property type="nucleotide sequence ID" value="NZ_CP012331.1"/>
</dbReference>
<comment type="caution">
    <text evidence="12">The sequence shown here is derived from an EMBL/GenBank/DDBJ whole genome shotgun (WGS) entry which is preliminary data.</text>
</comment>
<evidence type="ECO:0000256" key="3">
    <source>
        <dbReference type="ARBA" id="ARBA00022553"/>
    </source>
</evidence>
<dbReference type="InterPro" id="IPR001867">
    <property type="entry name" value="OmpR/PhoB-type_DNA-bd"/>
</dbReference>
<evidence type="ECO:0000256" key="9">
    <source>
        <dbReference type="PROSITE-ProRule" id="PRU01091"/>
    </source>
</evidence>
<keyword evidence="4" id="KW-0902">Two-component regulatory system</keyword>
<name>A0A9Q3W1Z1_9GAMM</name>
<dbReference type="GO" id="GO:0000976">
    <property type="term" value="F:transcription cis-regulatory region binding"/>
    <property type="evidence" value="ECO:0007669"/>
    <property type="project" value="TreeGrafter"/>
</dbReference>
<dbReference type="GO" id="GO:0000156">
    <property type="term" value="F:phosphorelay response regulator activity"/>
    <property type="evidence" value="ECO:0007669"/>
    <property type="project" value="TreeGrafter"/>
</dbReference>
<dbReference type="Proteomes" id="UP001107961">
    <property type="component" value="Unassembled WGS sequence"/>
</dbReference>
<dbReference type="Gene3D" id="6.10.250.690">
    <property type="match status" value="1"/>
</dbReference>
<dbReference type="SMART" id="SM00448">
    <property type="entry name" value="REC"/>
    <property type="match status" value="1"/>
</dbReference>
<dbReference type="AlphaFoldDB" id="A0A9Q3W1Z1"/>
<keyword evidence="13" id="KW-1185">Reference proteome</keyword>
<feature type="modified residue" description="4-aspartylphosphate" evidence="8">
    <location>
        <position position="51"/>
    </location>
</feature>
<sequence length="225" mass="25119">MRILLVEDDELLADGLVRALRHDGYTVDHIGRGDLVSSAVADGHFDAVLLDLGLPGEDGLSALKRLRERRDPVPVIIISARDRLDDRILGLDAGADDYLIKPFSVDELRARLRARLRRGSEPARTVLRAGTLTIDPDAMTVQRDGELLHLPRREMALLMELARQPGRVFGRDYLEQALYGWSDEVESNALEVHVHHLRRKLGNSLIRTVRGVGYALALPDDSDRA</sequence>
<dbReference type="Pfam" id="PF00486">
    <property type="entry name" value="Trans_reg_C"/>
    <property type="match status" value="1"/>
</dbReference>
<accession>A0A9Q3W1Z1</accession>
<dbReference type="Pfam" id="PF00072">
    <property type="entry name" value="Response_reg"/>
    <property type="match status" value="1"/>
</dbReference>
<dbReference type="KEGG" id="axe:P40_04900"/>
<organism evidence="12 13">
    <name type="scientific">Alloalcanivorax xenomutans</name>
    <dbReference type="NCBI Taxonomy" id="1094342"/>
    <lineage>
        <taxon>Bacteria</taxon>
        <taxon>Pseudomonadati</taxon>
        <taxon>Pseudomonadota</taxon>
        <taxon>Gammaproteobacteria</taxon>
        <taxon>Oceanospirillales</taxon>
        <taxon>Alcanivoracaceae</taxon>
        <taxon>Alloalcanivorax</taxon>
    </lineage>
</organism>
<reference evidence="12" key="1">
    <citation type="submission" date="2022-01" db="EMBL/GenBank/DDBJ databases">
        <authorList>
            <person name="Karlyshev A.V."/>
            <person name="Jaspars M."/>
        </authorList>
    </citation>
    <scope>NUCLEOTIDE SEQUENCE</scope>
    <source>
        <strain evidence="12">AGSA3-2</strain>
    </source>
</reference>
<dbReference type="SUPFAM" id="SSF52172">
    <property type="entry name" value="CheY-like"/>
    <property type="match status" value="1"/>
</dbReference>
<keyword evidence="3 8" id="KW-0597">Phosphoprotein</keyword>
<keyword evidence="2" id="KW-0963">Cytoplasm</keyword>
<dbReference type="InterPro" id="IPR011006">
    <property type="entry name" value="CheY-like_superfamily"/>
</dbReference>
<feature type="DNA-binding region" description="OmpR/PhoB-type" evidence="9">
    <location>
        <begin position="124"/>
        <end position="218"/>
    </location>
</feature>
<keyword evidence="6 9" id="KW-0238">DNA-binding</keyword>
<evidence type="ECO:0000256" key="6">
    <source>
        <dbReference type="ARBA" id="ARBA00023125"/>
    </source>
</evidence>
<feature type="domain" description="OmpR/PhoB-type" evidence="11">
    <location>
        <begin position="124"/>
        <end position="218"/>
    </location>
</feature>
<dbReference type="InterPro" id="IPR001789">
    <property type="entry name" value="Sig_transdc_resp-reg_receiver"/>
</dbReference>
<evidence type="ECO:0000313" key="12">
    <source>
        <dbReference type="EMBL" id="MCE7507049.1"/>
    </source>
</evidence>
<dbReference type="SMART" id="SM00862">
    <property type="entry name" value="Trans_reg_C"/>
    <property type="match status" value="1"/>
</dbReference>
<dbReference type="CDD" id="cd00383">
    <property type="entry name" value="trans_reg_C"/>
    <property type="match status" value="1"/>
</dbReference>
<dbReference type="PROSITE" id="PS50110">
    <property type="entry name" value="RESPONSE_REGULATORY"/>
    <property type="match status" value="1"/>
</dbReference>
<dbReference type="InterPro" id="IPR036388">
    <property type="entry name" value="WH-like_DNA-bd_sf"/>
</dbReference>
<comment type="subcellular location">
    <subcellularLocation>
        <location evidence="1">Cytoplasm</location>
    </subcellularLocation>
</comment>
<evidence type="ECO:0000313" key="13">
    <source>
        <dbReference type="Proteomes" id="UP001107961"/>
    </source>
</evidence>
<dbReference type="InterPro" id="IPR039420">
    <property type="entry name" value="WalR-like"/>
</dbReference>
<feature type="domain" description="Response regulatory" evidence="10">
    <location>
        <begin position="2"/>
        <end position="116"/>
    </location>
</feature>
<dbReference type="GO" id="GO:0005829">
    <property type="term" value="C:cytosol"/>
    <property type="evidence" value="ECO:0007669"/>
    <property type="project" value="TreeGrafter"/>
</dbReference>
<dbReference type="PANTHER" id="PTHR48111:SF35">
    <property type="entry name" value="TRANSCRIPTIONAL REGULATORY PROTEIN QSEB"/>
    <property type="match status" value="1"/>
</dbReference>
<gene>
    <name evidence="12" type="ORF">LZG35_00260</name>
</gene>
<keyword evidence="5" id="KW-0805">Transcription regulation</keyword>
<dbReference type="GO" id="GO:0006355">
    <property type="term" value="P:regulation of DNA-templated transcription"/>
    <property type="evidence" value="ECO:0007669"/>
    <property type="project" value="InterPro"/>
</dbReference>
<dbReference type="PANTHER" id="PTHR48111">
    <property type="entry name" value="REGULATOR OF RPOS"/>
    <property type="match status" value="1"/>
</dbReference>
<evidence type="ECO:0000259" key="11">
    <source>
        <dbReference type="PROSITE" id="PS51755"/>
    </source>
</evidence>
<dbReference type="GO" id="GO:0032993">
    <property type="term" value="C:protein-DNA complex"/>
    <property type="evidence" value="ECO:0007669"/>
    <property type="project" value="TreeGrafter"/>
</dbReference>
<evidence type="ECO:0000256" key="2">
    <source>
        <dbReference type="ARBA" id="ARBA00022490"/>
    </source>
</evidence>
<dbReference type="PROSITE" id="PS51755">
    <property type="entry name" value="OMPR_PHOB"/>
    <property type="match status" value="1"/>
</dbReference>
<evidence type="ECO:0000256" key="4">
    <source>
        <dbReference type="ARBA" id="ARBA00023012"/>
    </source>
</evidence>
<evidence type="ECO:0000256" key="7">
    <source>
        <dbReference type="ARBA" id="ARBA00023163"/>
    </source>
</evidence>